<comment type="catalytic activity">
    <reaction evidence="10">
        <text>[protein]-C-terminal L-amino acid-glycyl-phosphatidylethanolamide + H2O = [protein]-C-terminal L-amino acid-glycine + a 1,2-diacyl-sn-glycero-3-phosphoethanolamine</text>
        <dbReference type="Rhea" id="RHEA:67548"/>
        <dbReference type="Rhea" id="RHEA-COMP:17323"/>
        <dbReference type="Rhea" id="RHEA-COMP:17324"/>
        <dbReference type="ChEBI" id="CHEBI:15377"/>
        <dbReference type="ChEBI" id="CHEBI:64612"/>
        <dbReference type="ChEBI" id="CHEBI:172940"/>
        <dbReference type="ChEBI" id="CHEBI:172941"/>
    </reaction>
    <physiologicalReaction direction="left-to-right" evidence="10">
        <dbReference type="Rhea" id="RHEA:67549"/>
    </physiologicalReaction>
</comment>
<dbReference type="InterPro" id="IPR046792">
    <property type="entry name" value="Peptidase_C54_cat"/>
</dbReference>
<keyword evidence="9 11" id="KW-0072">Autophagy</keyword>
<dbReference type="GO" id="GO:0035973">
    <property type="term" value="P:aggrephagy"/>
    <property type="evidence" value="ECO:0007669"/>
    <property type="project" value="TreeGrafter"/>
</dbReference>
<evidence type="ECO:0000259" key="13">
    <source>
        <dbReference type="Pfam" id="PF03416"/>
    </source>
</evidence>
<dbReference type="GO" id="GO:0034727">
    <property type="term" value="P:piecemeal microautophagy of the nucleus"/>
    <property type="evidence" value="ECO:0007669"/>
    <property type="project" value="TreeGrafter"/>
</dbReference>
<dbReference type="SUPFAM" id="SSF54001">
    <property type="entry name" value="Cysteine proteinases"/>
    <property type="match status" value="1"/>
</dbReference>
<dbReference type="Pfam" id="PF03416">
    <property type="entry name" value="Peptidase_C54"/>
    <property type="match status" value="1"/>
</dbReference>
<reference evidence="14 15" key="1">
    <citation type="journal article" date="2018" name="Sci. Rep.">
        <title>Genomic signatures of local adaptation to the degree of environmental predictability in rotifers.</title>
        <authorList>
            <person name="Franch-Gras L."/>
            <person name="Hahn C."/>
            <person name="Garcia-Roger E.M."/>
            <person name="Carmona M.J."/>
            <person name="Serra M."/>
            <person name="Gomez A."/>
        </authorList>
    </citation>
    <scope>NUCLEOTIDE SEQUENCE [LARGE SCALE GENOMIC DNA]</scope>
    <source>
        <strain evidence="14">HYR1</strain>
    </source>
</reference>
<evidence type="ECO:0000313" key="15">
    <source>
        <dbReference type="Proteomes" id="UP000276133"/>
    </source>
</evidence>
<evidence type="ECO:0000256" key="8">
    <source>
        <dbReference type="ARBA" id="ARBA00022927"/>
    </source>
</evidence>
<keyword evidence="3" id="KW-0813">Transport</keyword>
<dbReference type="InterPro" id="IPR038765">
    <property type="entry name" value="Papain-like_cys_pep_sf"/>
</dbReference>
<dbReference type="GO" id="GO:0000045">
    <property type="term" value="P:autophagosome assembly"/>
    <property type="evidence" value="ECO:0007669"/>
    <property type="project" value="TreeGrafter"/>
</dbReference>
<comment type="caution">
    <text evidence="14">The sequence shown here is derived from an EMBL/GenBank/DDBJ whole genome shotgun (WGS) entry which is preliminary data.</text>
</comment>
<feature type="compositionally biased region" description="Basic and acidic residues" evidence="12">
    <location>
        <begin position="623"/>
        <end position="658"/>
    </location>
</feature>
<accession>A0A3M7R9S7</accession>
<sequence>METNKKNKRFDHPMNISYFDDHSICHISYDDIKDTKNCQRPTENFSSSTFQESVSFINIDNETLNSSVVNSEPREKSEDSDSSSNGIELEHVKHKLSSLWNNVKYGWSSYIKKPGKIDLVKDEPIFVLGKKFFPEQYDRNKRPADINVVGNSRFFTINEDSDSNKASFPLTDDLDFSFFYTPSDYEDSSGSSDGKNSDNQSSKNGKTALEQEIYSRLWFTYRKDFEPLNGNVKYTTDCGWGCMLRSAQMLIAQGLIYHCFGSEWSLNKSLQEEENLNLYKDIISLFNDRSSLKCPFGLHSLLELADKNDSKVGNRSTSRVGSWFGPTSVCTLMKESLNECVNVKLLENLRIYVAQDCTIFRPDLLDMCFRDGRFVPCIVLIPARLGGNAINEIYVQTLKMNLEMKNCLGIIGGKPKHSLYFFGYQADKVLYLDPHLCQPSVNIYSSEDDHCKSFDNKSFHCSNAGYVSFSKLDPSVALGFYFKNLDEFNEFCEVVQKNSQSEYFHSIFGISEESFEKLQLNYEMFSLDERSYEESSVKSPSRRKKNKEKKGYFDKMLIKQKFHMLLVVLDLVRLKLLAKNQMIQMILFLSKTYILKHYWHSFNWLFTELVKKISSDSDEYEKNDESEFEKKEQINGRGLDSHKKSENKKIPHKYENES</sequence>
<evidence type="ECO:0000256" key="5">
    <source>
        <dbReference type="ARBA" id="ARBA00022670"/>
    </source>
</evidence>
<dbReference type="InterPro" id="IPR005078">
    <property type="entry name" value="Peptidase_C54"/>
</dbReference>
<organism evidence="14 15">
    <name type="scientific">Brachionus plicatilis</name>
    <name type="common">Marine rotifer</name>
    <name type="synonym">Brachionus muelleri</name>
    <dbReference type="NCBI Taxonomy" id="10195"/>
    <lineage>
        <taxon>Eukaryota</taxon>
        <taxon>Metazoa</taxon>
        <taxon>Spiralia</taxon>
        <taxon>Gnathifera</taxon>
        <taxon>Rotifera</taxon>
        <taxon>Eurotatoria</taxon>
        <taxon>Monogononta</taxon>
        <taxon>Pseudotrocha</taxon>
        <taxon>Ploima</taxon>
        <taxon>Brachionidae</taxon>
        <taxon>Brachionus</taxon>
    </lineage>
</organism>
<keyword evidence="5 11" id="KW-0645">Protease</keyword>
<dbReference type="GO" id="GO:0019786">
    <property type="term" value="F:protein-phosphatidylethanolamide deconjugating activity"/>
    <property type="evidence" value="ECO:0007669"/>
    <property type="project" value="InterPro"/>
</dbReference>
<comment type="subcellular location">
    <subcellularLocation>
        <location evidence="1 11">Cytoplasm</location>
    </subcellularLocation>
</comment>
<evidence type="ECO:0000256" key="10">
    <source>
        <dbReference type="ARBA" id="ARBA00029362"/>
    </source>
</evidence>
<dbReference type="Proteomes" id="UP000276133">
    <property type="component" value="Unassembled WGS sequence"/>
</dbReference>
<dbReference type="GO" id="GO:0016485">
    <property type="term" value="P:protein processing"/>
    <property type="evidence" value="ECO:0007669"/>
    <property type="project" value="TreeGrafter"/>
</dbReference>
<keyword evidence="15" id="KW-1185">Reference proteome</keyword>
<evidence type="ECO:0000256" key="6">
    <source>
        <dbReference type="ARBA" id="ARBA00022801"/>
    </source>
</evidence>
<dbReference type="OrthoDB" id="2960936at2759"/>
<protein>
    <recommendedName>
        <fullName evidence="11">Cysteine protease</fullName>
        <ecNumber evidence="11">3.4.22.-</ecNumber>
    </recommendedName>
</protein>
<dbReference type="GO" id="GO:0005737">
    <property type="term" value="C:cytoplasm"/>
    <property type="evidence" value="ECO:0007669"/>
    <property type="project" value="UniProtKB-SubCell"/>
</dbReference>
<evidence type="ECO:0000256" key="9">
    <source>
        <dbReference type="ARBA" id="ARBA00023006"/>
    </source>
</evidence>
<name>A0A3M7R9S7_BRAPC</name>
<dbReference type="GO" id="GO:0000423">
    <property type="term" value="P:mitophagy"/>
    <property type="evidence" value="ECO:0007669"/>
    <property type="project" value="TreeGrafter"/>
</dbReference>
<evidence type="ECO:0000313" key="14">
    <source>
        <dbReference type="EMBL" id="RNA20229.1"/>
    </source>
</evidence>
<evidence type="ECO:0000256" key="1">
    <source>
        <dbReference type="ARBA" id="ARBA00004496"/>
    </source>
</evidence>
<feature type="region of interest" description="Disordered" evidence="12">
    <location>
        <begin position="187"/>
        <end position="206"/>
    </location>
</feature>
<dbReference type="EC" id="3.4.22.-" evidence="11"/>
<keyword evidence="6 11" id="KW-0378">Hydrolase</keyword>
<dbReference type="AlphaFoldDB" id="A0A3M7R9S7"/>
<proteinExistence type="inferred from homology"/>
<comment type="similarity">
    <text evidence="2 11">Belongs to the peptidase C54 family.</text>
</comment>
<comment type="function">
    <text evidence="11">Cysteine protease that plays a key role in autophagy by mediating both proteolytic activation and delipidation of ATG8 family proteins.</text>
</comment>
<keyword evidence="7" id="KW-0788">Thiol protease</keyword>
<dbReference type="PANTHER" id="PTHR22624">
    <property type="entry name" value="CYSTEINE PROTEASE ATG4"/>
    <property type="match status" value="1"/>
</dbReference>
<feature type="compositionally biased region" description="Low complexity" evidence="12">
    <location>
        <begin position="188"/>
        <end position="206"/>
    </location>
</feature>
<dbReference type="STRING" id="10195.A0A3M7R9S7"/>
<keyword evidence="8 11" id="KW-0653">Protein transport</keyword>
<evidence type="ECO:0000256" key="3">
    <source>
        <dbReference type="ARBA" id="ARBA00022448"/>
    </source>
</evidence>
<dbReference type="GO" id="GO:0004197">
    <property type="term" value="F:cysteine-type endopeptidase activity"/>
    <property type="evidence" value="ECO:0007669"/>
    <property type="project" value="TreeGrafter"/>
</dbReference>
<feature type="region of interest" description="Disordered" evidence="12">
    <location>
        <begin position="67"/>
        <end position="86"/>
    </location>
</feature>
<evidence type="ECO:0000256" key="12">
    <source>
        <dbReference type="SAM" id="MobiDB-lite"/>
    </source>
</evidence>
<gene>
    <name evidence="14" type="ORF">BpHYR1_024061</name>
</gene>
<feature type="domain" description="Peptidase C54 catalytic" evidence="13">
    <location>
        <begin position="208"/>
        <end position="493"/>
    </location>
</feature>
<dbReference type="PANTHER" id="PTHR22624:SF52">
    <property type="entry name" value="CYSTEINE PROTEASE"/>
    <property type="match status" value="1"/>
</dbReference>
<evidence type="ECO:0000256" key="4">
    <source>
        <dbReference type="ARBA" id="ARBA00022490"/>
    </source>
</evidence>
<keyword evidence="4 11" id="KW-0963">Cytoplasm</keyword>
<dbReference type="EMBL" id="REGN01003896">
    <property type="protein sequence ID" value="RNA20229.1"/>
    <property type="molecule type" value="Genomic_DNA"/>
</dbReference>
<feature type="region of interest" description="Disordered" evidence="12">
    <location>
        <begin position="620"/>
        <end position="658"/>
    </location>
</feature>
<evidence type="ECO:0000256" key="2">
    <source>
        <dbReference type="ARBA" id="ARBA00010958"/>
    </source>
</evidence>
<evidence type="ECO:0000256" key="11">
    <source>
        <dbReference type="RuleBase" id="RU363115"/>
    </source>
</evidence>
<dbReference type="GO" id="GO:0015031">
    <property type="term" value="P:protein transport"/>
    <property type="evidence" value="ECO:0007669"/>
    <property type="project" value="UniProtKB-KW"/>
</dbReference>
<evidence type="ECO:0000256" key="7">
    <source>
        <dbReference type="ARBA" id="ARBA00022807"/>
    </source>
</evidence>